<dbReference type="Pfam" id="PF05071">
    <property type="entry name" value="NDUFA12"/>
    <property type="match status" value="1"/>
</dbReference>
<gene>
    <name evidence="2" type="ORF">KL86APRO_11051</name>
</gene>
<dbReference type="EMBL" id="FLUO01000001">
    <property type="protein sequence ID" value="SBV98750.1"/>
    <property type="molecule type" value="Genomic_DNA"/>
</dbReference>
<reference evidence="2" key="1">
    <citation type="submission" date="2016-04" db="EMBL/GenBank/DDBJ databases">
        <authorList>
            <person name="Evans L.H."/>
            <person name="Alamgir A."/>
            <person name="Owens N."/>
            <person name="Weber N.D."/>
            <person name="Virtaneva K."/>
            <person name="Barbian K."/>
            <person name="Babar A."/>
            <person name="Rosenke K."/>
        </authorList>
    </citation>
    <scope>NUCLEOTIDE SEQUENCE</scope>
    <source>
        <strain evidence="2">86</strain>
    </source>
</reference>
<proteinExistence type="predicted"/>
<evidence type="ECO:0000313" key="2">
    <source>
        <dbReference type="EMBL" id="SBV98750.1"/>
    </source>
</evidence>
<keyword evidence="2" id="KW-0560">Oxidoreductase</keyword>
<dbReference type="AlphaFoldDB" id="A0A212JH59"/>
<dbReference type="InterPro" id="IPR007763">
    <property type="entry name" value="NDUFA12"/>
</dbReference>
<dbReference type="PANTHER" id="PTHR12910:SF2">
    <property type="entry name" value="NADH DEHYDROGENASE [UBIQUINONE] 1 ALPHA SUBCOMPLEX SUBUNIT 12"/>
    <property type="match status" value="1"/>
</dbReference>
<dbReference type="PANTHER" id="PTHR12910">
    <property type="entry name" value="NADH-UBIQUINONE OXIDOREDUCTASE SUBUNIT B17.2"/>
    <property type="match status" value="1"/>
</dbReference>
<sequence>MNLGTRLYTWLRGEFVGEDTFGNRYYRERRALRGRRERRWVLFNGAPEATKVPPEWHAWLHFSADAPLEGKRHAWQKPHRPNLTGTKFAYFPPGHDRRGGRRDKATGDYESWRPS</sequence>
<name>A0A212JH59_9PROT</name>
<feature type="region of interest" description="Disordered" evidence="1">
    <location>
        <begin position="73"/>
        <end position="115"/>
    </location>
</feature>
<dbReference type="GO" id="GO:0016491">
    <property type="term" value="F:oxidoreductase activity"/>
    <property type="evidence" value="ECO:0007669"/>
    <property type="project" value="UniProtKB-KW"/>
</dbReference>
<dbReference type="EC" id="1.6.99.3" evidence="2"/>
<organism evidence="2">
    <name type="scientific">uncultured Alphaproteobacteria bacterium</name>
    <dbReference type="NCBI Taxonomy" id="91750"/>
    <lineage>
        <taxon>Bacteria</taxon>
        <taxon>Pseudomonadati</taxon>
        <taxon>Pseudomonadota</taxon>
        <taxon>Alphaproteobacteria</taxon>
        <taxon>environmental samples</taxon>
    </lineage>
</organism>
<protein>
    <submittedName>
        <fullName evidence="2">NADH dehydrogenase</fullName>
        <ecNumber evidence="2">1.6.99.3</ecNumber>
    </submittedName>
</protein>
<evidence type="ECO:0000256" key="1">
    <source>
        <dbReference type="SAM" id="MobiDB-lite"/>
    </source>
</evidence>
<dbReference type="GO" id="GO:0006979">
    <property type="term" value="P:response to oxidative stress"/>
    <property type="evidence" value="ECO:0007669"/>
    <property type="project" value="TreeGrafter"/>
</dbReference>
<accession>A0A212JH59</accession>
<dbReference type="NCBIfam" id="NF006040">
    <property type="entry name" value="PRK08183.1"/>
    <property type="match status" value="1"/>
</dbReference>
<feature type="compositionally biased region" description="Basic and acidic residues" evidence="1">
    <location>
        <begin position="94"/>
        <end position="115"/>
    </location>
</feature>
<dbReference type="GO" id="GO:0045271">
    <property type="term" value="C:respiratory chain complex I"/>
    <property type="evidence" value="ECO:0007669"/>
    <property type="project" value="InterPro"/>
</dbReference>